<gene>
    <name evidence="2" type="ORF">THRCLA_04016</name>
</gene>
<evidence type="ECO:0000259" key="1">
    <source>
        <dbReference type="Pfam" id="PF01370"/>
    </source>
</evidence>
<dbReference type="Pfam" id="PF01370">
    <property type="entry name" value="Epimerase"/>
    <property type="match status" value="1"/>
</dbReference>
<accession>A0A1W0A046</accession>
<reference evidence="2 3" key="1">
    <citation type="journal article" date="2014" name="Genome Biol. Evol.">
        <title>The secreted proteins of Achlya hypogyna and Thraustotheca clavata identify the ancestral oomycete secretome and reveal gene acquisitions by horizontal gene transfer.</title>
        <authorList>
            <person name="Misner I."/>
            <person name="Blouin N."/>
            <person name="Leonard G."/>
            <person name="Richards T.A."/>
            <person name="Lane C.E."/>
        </authorList>
    </citation>
    <scope>NUCLEOTIDE SEQUENCE [LARGE SCALE GENOMIC DNA]</scope>
    <source>
        <strain evidence="2 3">ATCC 34112</strain>
    </source>
</reference>
<dbReference type="InterPro" id="IPR036291">
    <property type="entry name" value="NAD(P)-bd_dom_sf"/>
</dbReference>
<feature type="domain" description="NAD-dependent epimerase/dehydratase" evidence="1">
    <location>
        <begin position="6"/>
        <end position="222"/>
    </location>
</feature>
<dbReference type="GO" id="GO:0004029">
    <property type="term" value="F:aldehyde dehydrogenase (NAD+) activity"/>
    <property type="evidence" value="ECO:0007669"/>
    <property type="project" value="TreeGrafter"/>
</dbReference>
<dbReference type="OrthoDB" id="66400at2759"/>
<sequence length="326" mass="35930">MARIAFVTGATGFLGRNLINSLLRDEWKIIAMHRQNSKIDELKALGVECIAVDMHDASSIADAMPENVDAVFHLAANTTLWRAKHAEQWKDNVDGVKAMCEAALTKHAKKFVFVSSVAAYGYREDIINEDTPQEGSIAPINYCRTKAAAEVEVRAAISKGLQAVIINPAHIVGPHDKTGWIRIIKMIARNELTGIPPGSGSFCYGPFVADAIVSAVDKGQIGHNYLLHGPDAPFLEFVRIASQQLGKEDTRNPLPAFLLRLVGQFNEFVAYFTQNEPEITYEGALMVCQHATIQTTKAKDELGYQQQPLAETIAKTIEWLRSTNQL</sequence>
<dbReference type="STRING" id="74557.A0A1W0A046"/>
<dbReference type="Proteomes" id="UP000243217">
    <property type="component" value="Unassembled WGS sequence"/>
</dbReference>
<dbReference type="EMBL" id="JNBS01000813">
    <property type="protein sequence ID" value="OQS03662.1"/>
    <property type="molecule type" value="Genomic_DNA"/>
</dbReference>
<organism evidence="2 3">
    <name type="scientific">Thraustotheca clavata</name>
    <dbReference type="NCBI Taxonomy" id="74557"/>
    <lineage>
        <taxon>Eukaryota</taxon>
        <taxon>Sar</taxon>
        <taxon>Stramenopiles</taxon>
        <taxon>Oomycota</taxon>
        <taxon>Saprolegniomycetes</taxon>
        <taxon>Saprolegniales</taxon>
        <taxon>Achlyaceae</taxon>
        <taxon>Thraustotheca</taxon>
    </lineage>
</organism>
<name>A0A1W0A046_9STRA</name>
<dbReference type="InterPro" id="IPR001509">
    <property type="entry name" value="Epimerase_deHydtase"/>
</dbReference>
<dbReference type="GO" id="GO:0005737">
    <property type="term" value="C:cytoplasm"/>
    <property type="evidence" value="ECO:0007669"/>
    <property type="project" value="TreeGrafter"/>
</dbReference>
<keyword evidence="3" id="KW-1185">Reference proteome</keyword>
<dbReference type="Gene3D" id="3.40.50.720">
    <property type="entry name" value="NAD(P)-binding Rossmann-like Domain"/>
    <property type="match status" value="1"/>
</dbReference>
<comment type="caution">
    <text evidence="2">The sequence shown here is derived from an EMBL/GenBank/DDBJ whole genome shotgun (WGS) entry which is preliminary data.</text>
</comment>
<evidence type="ECO:0000313" key="3">
    <source>
        <dbReference type="Proteomes" id="UP000243217"/>
    </source>
</evidence>
<dbReference type="InterPro" id="IPR051783">
    <property type="entry name" value="NAD(P)-dependent_oxidoreduct"/>
</dbReference>
<evidence type="ECO:0000313" key="2">
    <source>
        <dbReference type="EMBL" id="OQS03662.1"/>
    </source>
</evidence>
<dbReference type="SUPFAM" id="SSF51735">
    <property type="entry name" value="NAD(P)-binding Rossmann-fold domains"/>
    <property type="match status" value="1"/>
</dbReference>
<proteinExistence type="predicted"/>
<protein>
    <submittedName>
        <fullName evidence="2">Oxidoreductase</fullName>
    </submittedName>
</protein>
<dbReference type="AlphaFoldDB" id="A0A1W0A046"/>
<dbReference type="PANTHER" id="PTHR48079">
    <property type="entry name" value="PROTEIN YEEZ"/>
    <property type="match status" value="1"/>
</dbReference>
<dbReference type="PANTHER" id="PTHR48079:SF6">
    <property type="entry name" value="NAD(P)-BINDING DOMAIN-CONTAINING PROTEIN-RELATED"/>
    <property type="match status" value="1"/>
</dbReference>